<proteinExistence type="predicted"/>
<accession>A0A193SMM1</accession>
<keyword evidence="4" id="KW-1185">Reference proteome</keyword>
<keyword evidence="1" id="KW-1003">Cell membrane</keyword>
<dbReference type="GO" id="GO:0016740">
    <property type="term" value="F:transferase activity"/>
    <property type="evidence" value="ECO:0007669"/>
    <property type="project" value="UniProtKB-KW"/>
</dbReference>
<feature type="domain" description="Glycosyltransferase 2-like" evidence="2">
    <location>
        <begin position="720"/>
        <end position="838"/>
    </location>
</feature>
<dbReference type="Pfam" id="PF00535">
    <property type="entry name" value="Glycos_transf_2"/>
    <property type="match status" value="1"/>
</dbReference>
<dbReference type="Gene3D" id="3.90.550.10">
    <property type="entry name" value="Spore Coat Polysaccharide Biosynthesis Protein SpsA, Chain A"/>
    <property type="match status" value="1"/>
</dbReference>
<evidence type="ECO:0000313" key="4">
    <source>
        <dbReference type="Proteomes" id="UP000239025"/>
    </source>
</evidence>
<keyword evidence="1" id="KW-0472">Membrane</keyword>
<dbReference type="NCBIfam" id="TIGR04440">
    <property type="entry name" value="glyco_TIGR04440"/>
    <property type="match status" value="1"/>
</dbReference>
<dbReference type="SUPFAM" id="SSF53448">
    <property type="entry name" value="Nucleotide-diphospho-sugar transferases"/>
    <property type="match status" value="3"/>
</dbReference>
<evidence type="ECO:0000313" key="3">
    <source>
        <dbReference type="EMBL" id="SOS18423.1"/>
    </source>
</evidence>
<dbReference type="EMBL" id="LT963395">
    <property type="protein sequence ID" value="SOS18423.1"/>
    <property type="molecule type" value="Genomic_DNA"/>
</dbReference>
<dbReference type="InterPro" id="IPR001173">
    <property type="entry name" value="Glyco_trans_2-like"/>
</dbReference>
<dbReference type="InterPro" id="IPR031042">
    <property type="entry name" value="Glyco_TIGR04440"/>
</dbReference>
<gene>
    <name evidence="3" type="ORF">PL963_01870</name>
</gene>
<dbReference type="RefSeq" id="WP_065349451.1">
    <property type="nucleotide sequence ID" value="NZ_LT222319.1"/>
</dbReference>
<dbReference type="AlphaFoldDB" id="A0A193SMM1"/>
<keyword evidence="3" id="KW-0808">Transferase</keyword>
<protein>
    <submittedName>
        <fullName evidence="3">Glycosyl transferase family protein</fullName>
    </submittedName>
</protein>
<name>A0A193SMM1_9PSED</name>
<keyword evidence="1" id="KW-0997">Cell inner membrane</keyword>
<dbReference type="CDD" id="cd00761">
    <property type="entry name" value="Glyco_tranf_GTA_type"/>
    <property type="match status" value="1"/>
</dbReference>
<dbReference type="PANTHER" id="PTHR43179">
    <property type="entry name" value="RHAMNOSYLTRANSFERASE WBBL"/>
    <property type="match status" value="1"/>
</dbReference>
<evidence type="ECO:0000256" key="1">
    <source>
        <dbReference type="ARBA" id="ARBA00022519"/>
    </source>
</evidence>
<sequence length="970" mass="106731">MQSHSGNEHNALNQRLTLLLMARDQPDFLRRALKYYSEFPCNLVVVDASAQPDAEIAASAGLHYLQSDALVNASLGVRVAEGLKQVTTPFVVQAPVDSFLLPDALRAALSFLESNPTYGACQGYSLSYQAQVGQVDYFRRDRKTCEDYAADDAGERVLGFMSESLSLLSAVTRTELAQQWFTSVADDTEPHWQEIGHMNYLVAAARLRILPIPYALHFTLDKQVELRHGTAIAAAVRHTDPKARAARDAFAEKLVALLGEGSGFEGAQGLQKIQAGLAVMGECLKTQAFQGDEKIISAVWNVGLEQSDALFEPRQFVEMPFYNQALFDELAKIEFLIHIMPAGRLQLEGLEAVLLKQAELLREQSNPDAEARISRLWYAYETYAFNLGVVQSLIAELISGKGKDSEKQIEMVSAWSQRLQAASGFDNGRLFDGMASGRLLNWLDSRDPAPEALKQISDRLASKPAGSQIGILLLDLDADVFKLQATFDSLINSHYKAFRVVVFTTGELPAVTTLHNTLHFVKVTESNYVDKINQVVKQSPSDWLMLARAGEEFTRSGLLLASAELIDAAQCRAVAVDEIQRQANGTLTPVFRPGFNLDLLQSLPALMARHWLVRRELLVEAGGYSREFPEALEFDLLLRLIEQGGMSGLAHLSEPLLICDAPELKDNPDEQKALKRHLGKRGYQAEVSSAQPGTYKIDYRHAHRPVVSILLHSHSQDNLPELQRCLQSILQRTRYQRYEVLIGDNASTSAELSTWLDRQEQVSGRVRVFRAEQRMSPAALRNLISQEAGGEYLILLDAESQIVNVGWIESLLNQAQRPEVGVVGAKLVNVEGAVTQAGLVLGLNGGVGSGFVGEPKTATGYMQRLVVEQNYSAVSSACLMIAKELYNAVGGLDEDLFAEALADVDLCLKAAQAGYLTVWTPHVQVVHSGVVHAPQQAREALMDKWSAQFAQDEAYNANLDLDGKGFTLAG</sequence>
<dbReference type="PANTHER" id="PTHR43179:SF7">
    <property type="entry name" value="RHAMNOSYLTRANSFERASE WBBL"/>
    <property type="match status" value="1"/>
</dbReference>
<organism evidence="3 4">
    <name type="scientific">Pseudomonas cerasi</name>
    <dbReference type="NCBI Taxonomy" id="1583341"/>
    <lineage>
        <taxon>Bacteria</taxon>
        <taxon>Pseudomonadati</taxon>
        <taxon>Pseudomonadota</taxon>
        <taxon>Gammaproteobacteria</taxon>
        <taxon>Pseudomonadales</taxon>
        <taxon>Pseudomonadaceae</taxon>
        <taxon>Pseudomonas</taxon>
    </lineage>
</organism>
<evidence type="ECO:0000259" key="2">
    <source>
        <dbReference type="Pfam" id="PF00535"/>
    </source>
</evidence>
<reference evidence="4" key="1">
    <citation type="submission" date="2017-11" db="EMBL/GenBank/DDBJ databases">
        <authorList>
            <person name="Blom J."/>
        </authorList>
    </citation>
    <scope>NUCLEOTIDE SEQUENCE [LARGE SCALE GENOMIC DNA]</scope>
</reference>
<dbReference type="Proteomes" id="UP000239025">
    <property type="component" value="Chromosome 1"/>
</dbReference>
<dbReference type="InterPro" id="IPR029044">
    <property type="entry name" value="Nucleotide-diphossugar_trans"/>
</dbReference>